<proteinExistence type="inferred from homology"/>
<accession>A0ABV2LRS1</accession>
<dbReference type="InterPro" id="IPR015424">
    <property type="entry name" value="PyrdxlP-dep_Trfase"/>
</dbReference>
<dbReference type="PANTHER" id="PTHR46383:SF2">
    <property type="entry name" value="AMINOTRANSFERASE"/>
    <property type="match status" value="1"/>
</dbReference>
<keyword evidence="5" id="KW-0663">Pyridoxal phosphate</keyword>
<dbReference type="EMBL" id="JBEPMO010000003">
    <property type="protein sequence ID" value="MET3731275.1"/>
    <property type="molecule type" value="Genomic_DNA"/>
</dbReference>
<comment type="caution">
    <text evidence="7">The sequence shown here is derived from an EMBL/GenBank/DDBJ whole genome shotgun (WGS) entry which is preliminary data.</text>
</comment>
<sequence length="399" mass="44640">MPQLSVKGNLMPSSPIRKLVPYADKAKQRGTKVYHLNIGQPDIASPVPALDAYHHLPFDVIAYTHSEGTPEYRKALSDYYKGRGYEVEPEHFIVTNGGSEALLFTFGVIANPGDEIIIPEPFYANYNSFAVQSEVKIVPIQSSIDTNFGLPPIESFEEKITDKTKAILICHPGNPTGYLYSKEELEKLKDLVIKYDLYLISDEVYAEYLYGGEKHESVLGFDELKDNVIVIDSESKRFSMCGSRLGAMITRNKEVLSRALKFAQARLSPVLTSQYAATAAHQNVGAYFDDCRAEYVSRRDLLVSKLNEIPGVICPNPKGAFYCMVELPVEDAEDFAIWLLNDFNLEGETVMVAPGNGFYSNPETVKNQVRLAYVLKKEDLERSVEILKAALKKYPGTIH</sequence>
<evidence type="ECO:0000259" key="6">
    <source>
        <dbReference type="Pfam" id="PF00155"/>
    </source>
</evidence>
<dbReference type="Proteomes" id="UP001549146">
    <property type="component" value="Unassembled WGS sequence"/>
</dbReference>
<evidence type="ECO:0000256" key="3">
    <source>
        <dbReference type="ARBA" id="ARBA00022576"/>
    </source>
</evidence>
<dbReference type="RefSeq" id="WP_354507381.1">
    <property type="nucleotide sequence ID" value="NZ_JBEPMO010000003.1"/>
</dbReference>
<evidence type="ECO:0000313" key="7">
    <source>
        <dbReference type="EMBL" id="MET3731275.1"/>
    </source>
</evidence>
<evidence type="ECO:0000256" key="4">
    <source>
        <dbReference type="ARBA" id="ARBA00022679"/>
    </source>
</evidence>
<dbReference type="Gene3D" id="3.90.1150.10">
    <property type="entry name" value="Aspartate Aminotransferase, domain 1"/>
    <property type="match status" value="1"/>
</dbReference>
<name>A0ABV2LRS1_9FLAO</name>
<evidence type="ECO:0000256" key="1">
    <source>
        <dbReference type="ARBA" id="ARBA00001933"/>
    </source>
</evidence>
<dbReference type="SUPFAM" id="SSF53383">
    <property type="entry name" value="PLP-dependent transferases"/>
    <property type="match status" value="1"/>
</dbReference>
<dbReference type="InterPro" id="IPR015421">
    <property type="entry name" value="PyrdxlP-dep_Trfase_major"/>
</dbReference>
<protein>
    <submittedName>
        <fullName evidence="7">Aspartate aminotransferase</fullName>
        <ecNumber evidence="7">2.6.1.1</ecNumber>
    </submittedName>
</protein>
<dbReference type="PANTHER" id="PTHR46383">
    <property type="entry name" value="ASPARTATE AMINOTRANSFERASE"/>
    <property type="match status" value="1"/>
</dbReference>
<organism evidence="7 8">
    <name type="scientific">Moheibacter stercoris</name>
    <dbReference type="NCBI Taxonomy" id="1628251"/>
    <lineage>
        <taxon>Bacteria</taxon>
        <taxon>Pseudomonadati</taxon>
        <taxon>Bacteroidota</taxon>
        <taxon>Flavobacteriia</taxon>
        <taxon>Flavobacteriales</taxon>
        <taxon>Weeksellaceae</taxon>
        <taxon>Moheibacter</taxon>
    </lineage>
</organism>
<dbReference type="InterPro" id="IPR050596">
    <property type="entry name" value="AspAT/PAT-like"/>
</dbReference>
<dbReference type="EC" id="2.6.1.1" evidence="7"/>
<dbReference type="NCBIfam" id="NF005744">
    <property type="entry name" value="PRK07568.1"/>
    <property type="match status" value="1"/>
</dbReference>
<evidence type="ECO:0000256" key="2">
    <source>
        <dbReference type="ARBA" id="ARBA00007441"/>
    </source>
</evidence>
<keyword evidence="8" id="KW-1185">Reference proteome</keyword>
<gene>
    <name evidence="7" type="ORF">ABID46_000842</name>
</gene>
<dbReference type="GO" id="GO:0004069">
    <property type="term" value="F:L-aspartate:2-oxoglutarate aminotransferase activity"/>
    <property type="evidence" value="ECO:0007669"/>
    <property type="project" value="UniProtKB-EC"/>
</dbReference>
<dbReference type="Gene3D" id="3.40.640.10">
    <property type="entry name" value="Type I PLP-dependent aspartate aminotransferase-like (Major domain)"/>
    <property type="match status" value="1"/>
</dbReference>
<comment type="similarity">
    <text evidence="2">Belongs to the class-I pyridoxal-phosphate-dependent aminotransferase family.</text>
</comment>
<dbReference type="InterPro" id="IPR015422">
    <property type="entry name" value="PyrdxlP-dep_Trfase_small"/>
</dbReference>
<dbReference type="Pfam" id="PF00155">
    <property type="entry name" value="Aminotran_1_2"/>
    <property type="match status" value="1"/>
</dbReference>
<dbReference type="InterPro" id="IPR004839">
    <property type="entry name" value="Aminotransferase_I/II_large"/>
</dbReference>
<reference evidence="7 8" key="1">
    <citation type="submission" date="2024-06" db="EMBL/GenBank/DDBJ databases">
        <title>Genomic Encyclopedia of Type Strains, Phase IV (KMG-IV): sequencing the most valuable type-strain genomes for metagenomic binning, comparative biology and taxonomic classification.</title>
        <authorList>
            <person name="Goeker M."/>
        </authorList>
    </citation>
    <scope>NUCLEOTIDE SEQUENCE [LARGE SCALE GENOMIC DNA]</scope>
    <source>
        <strain evidence="7 8">DSM 29388</strain>
    </source>
</reference>
<evidence type="ECO:0000313" key="8">
    <source>
        <dbReference type="Proteomes" id="UP001549146"/>
    </source>
</evidence>
<evidence type="ECO:0000256" key="5">
    <source>
        <dbReference type="ARBA" id="ARBA00022898"/>
    </source>
</evidence>
<keyword evidence="4 7" id="KW-0808">Transferase</keyword>
<feature type="domain" description="Aminotransferase class I/classII large" evidence="6">
    <location>
        <begin position="60"/>
        <end position="386"/>
    </location>
</feature>
<keyword evidence="3 7" id="KW-0032">Aminotransferase</keyword>
<dbReference type="CDD" id="cd00609">
    <property type="entry name" value="AAT_like"/>
    <property type="match status" value="1"/>
</dbReference>
<comment type="cofactor">
    <cofactor evidence="1">
        <name>pyridoxal 5'-phosphate</name>
        <dbReference type="ChEBI" id="CHEBI:597326"/>
    </cofactor>
</comment>